<dbReference type="Gene3D" id="1.10.155.10">
    <property type="entry name" value="Chemotaxis receptor methyltransferase CheR, N-terminal domain"/>
    <property type="match status" value="1"/>
</dbReference>
<keyword evidence="1 4" id="KW-0378">Hydrolase</keyword>
<dbReference type="CDD" id="cd16434">
    <property type="entry name" value="CheB-CheR_fusion"/>
    <property type="match status" value="1"/>
</dbReference>
<feature type="domain" description="CheB-type methylesterase" evidence="5">
    <location>
        <begin position="4"/>
        <end position="183"/>
    </location>
</feature>
<sequence>MKNKKTNLYVVGIGASAGGLDAIQTLFDHVPDNTGMAFIIIQHLSPDFKSLMPELLSKHTSMPIYTAEDKQVIKPNCIYLNQRNKNLHIKKDKLYLLDKGPKHNLNLPIDIFFHTLGEEYKERAIGVILSGTGSDGSRGIKTIKEGGGTIIVQEPESAQFDGMPNSAILTNTVDYILDTKKIAEFFYKQPINRQLIPEDFHEDKSNESIVNDILTIVYKYSGIDFREYKKNTLLRRLEKRMNINNIEHLFDYATFLSSNKDEKKALKDDFLIGVTRFFRDTEAFEKLKKEVIPKVCLSIFGQQRILGRKLKIF</sequence>
<dbReference type="SUPFAM" id="SSF47757">
    <property type="entry name" value="Chemotaxis receptor methyltransferase CheR, N-terminal domain"/>
    <property type="match status" value="1"/>
</dbReference>
<gene>
    <name evidence="7" type="ORF">ACFSR8_01715</name>
</gene>
<dbReference type="Gene3D" id="3.40.50.180">
    <property type="entry name" value="Methylesterase CheB, C-terminal domain"/>
    <property type="match status" value="1"/>
</dbReference>
<name>A0ABW5T6M3_9FLAO</name>
<dbReference type="EC" id="3.1.1.61" evidence="2"/>
<accession>A0ABW5T6M3</accession>
<evidence type="ECO:0000313" key="7">
    <source>
        <dbReference type="EMBL" id="MFD2724916.1"/>
    </source>
</evidence>
<dbReference type="PROSITE" id="PS50122">
    <property type="entry name" value="CHEB"/>
    <property type="match status" value="1"/>
</dbReference>
<evidence type="ECO:0000256" key="1">
    <source>
        <dbReference type="ARBA" id="ARBA00022801"/>
    </source>
</evidence>
<dbReference type="Pfam" id="PF01339">
    <property type="entry name" value="CheB_methylest"/>
    <property type="match status" value="1"/>
</dbReference>
<dbReference type="PANTHER" id="PTHR42872:SF3">
    <property type="entry name" value="PROTEIN-GLUTAMATE METHYLESTERASE_PROTEIN-GLUTAMINE GLUTAMINASE 1"/>
    <property type="match status" value="1"/>
</dbReference>
<feature type="domain" description="CheR-type methyltransferase" evidence="6">
    <location>
        <begin position="213"/>
        <end position="313"/>
    </location>
</feature>
<organism evidence="7 8">
    <name type="scientific">Hyunsoonleella rubra</name>
    <dbReference type="NCBI Taxonomy" id="1737062"/>
    <lineage>
        <taxon>Bacteria</taxon>
        <taxon>Pseudomonadati</taxon>
        <taxon>Bacteroidota</taxon>
        <taxon>Flavobacteriia</taxon>
        <taxon>Flavobacteriales</taxon>
        <taxon>Flavobacteriaceae</taxon>
    </lineage>
</organism>
<reference evidence="8" key="1">
    <citation type="journal article" date="2019" name="Int. J. Syst. Evol. Microbiol.">
        <title>The Global Catalogue of Microorganisms (GCM) 10K type strain sequencing project: providing services to taxonomists for standard genome sequencing and annotation.</title>
        <authorList>
            <consortium name="The Broad Institute Genomics Platform"/>
            <consortium name="The Broad Institute Genome Sequencing Center for Infectious Disease"/>
            <person name="Wu L."/>
            <person name="Ma J."/>
        </authorList>
    </citation>
    <scope>NUCLEOTIDE SEQUENCE [LARGE SCALE GENOMIC DNA]</scope>
    <source>
        <strain evidence="8">KCTC 42398</strain>
    </source>
</reference>
<feature type="active site" evidence="4">
    <location>
        <position position="16"/>
    </location>
</feature>
<dbReference type="InterPro" id="IPR000673">
    <property type="entry name" value="Sig_transdc_resp-reg_Me-estase"/>
</dbReference>
<proteinExistence type="predicted"/>
<dbReference type="InterPro" id="IPR000780">
    <property type="entry name" value="CheR_MeTrfase"/>
</dbReference>
<evidence type="ECO:0000259" key="6">
    <source>
        <dbReference type="PROSITE" id="PS50123"/>
    </source>
</evidence>
<keyword evidence="4" id="KW-0145">Chemotaxis</keyword>
<evidence type="ECO:0000313" key="8">
    <source>
        <dbReference type="Proteomes" id="UP001597476"/>
    </source>
</evidence>
<dbReference type="InterPro" id="IPR036804">
    <property type="entry name" value="CheR_N_sf"/>
</dbReference>
<dbReference type="SUPFAM" id="SSF52738">
    <property type="entry name" value="Methylesterase CheB, C-terminal domain"/>
    <property type="match status" value="1"/>
</dbReference>
<feature type="active site" evidence="4">
    <location>
        <position position="43"/>
    </location>
</feature>
<feature type="active site" evidence="4">
    <location>
        <position position="135"/>
    </location>
</feature>
<dbReference type="RefSeq" id="WP_380288419.1">
    <property type="nucleotide sequence ID" value="NZ_JBHULY010000005.1"/>
</dbReference>
<dbReference type="InterPro" id="IPR035909">
    <property type="entry name" value="CheB_C"/>
</dbReference>
<protein>
    <recommendedName>
        <fullName evidence="2">protein-glutamate methylesterase</fullName>
        <ecNumber evidence="2">3.1.1.61</ecNumber>
    </recommendedName>
</protein>
<dbReference type="Pfam" id="PF03705">
    <property type="entry name" value="CheR_N"/>
    <property type="match status" value="1"/>
</dbReference>
<dbReference type="PROSITE" id="PS50123">
    <property type="entry name" value="CHER"/>
    <property type="match status" value="1"/>
</dbReference>
<keyword evidence="8" id="KW-1185">Reference proteome</keyword>
<evidence type="ECO:0000259" key="5">
    <source>
        <dbReference type="PROSITE" id="PS50122"/>
    </source>
</evidence>
<comment type="caution">
    <text evidence="7">The sequence shown here is derived from an EMBL/GenBank/DDBJ whole genome shotgun (WGS) entry which is preliminary data.</text>
</comment>
<evidence type="ECO:0000256" key="2">
    <source>
        <dbReference type="ARBA" id="ARBA00039140"/>
    </source>
</evidence>
<dbReference type="PANTHER" id="PTHR42872">
    <property type="entry name" value="PROTEIN-GLUTAMATE METHYLESTERASE/PROTEIN-GLUTAMINE GLUTAMINASE"/>
    <property type="match status" value="1"/>
</dbReference>
<dbReference type="Proteomes" id="UP001597476">
    <property type="component" value="Unassembled WGS sequence"/>
</dbReference>
<dbReference type="InterPro" id="IPR022641">
    <property type="entry name" value="CheR_N"/>
</dbReference>
<comment type="catalytic activity">
    <reaction evidence="3">
        <text>[protein]-L-glutamate 5-O-methyl ester + H2O = L-glutamyl-[protein] + methanol + H(+)</text>
        <dbReference type="Rhea" id="RHEA:23236"/>
        <dbReference type="Rhea" id="RHEA-COMP:10208"/>
        <dbReference type="Rhea" id="RHEA-COMP:10311"/>
        <dbReference type="ChEBI" id="CHEBI:15377"/>
        <dbReference type="ChEBI" id="CHEBI:15378"/>
        <dbReference type="ChEBI" id="CHEBI:17790"/>
        <dbReference type="ChEBI" id="CHEBI:29973"/>
        <dbReference type="ChEBI" id="CHEBI:82795"/>
        <dbReference type="EC" id="3.1.1.61"/>
    </reaction>
</comment>
<evidence type="ECO:0000256" key="4">
    <source>
        <dbReference type="PROSITE-ProRule" id="PRU00050"/>
    </source>
</evidence>
<evidence type="ECO:0000256" key="3">
    <source>
        <dbReference type="ARBA" id="ARBA00048267"/>
    </source>
</evidence>
<dbReference type="EMBL" id="JBHULY010000005">
    <property type="protein sequence ID" value="MFD2724916.1"/>
    <property type="molecule type" value="Genomic_DNA"/>
</dbReference>